<name>A0A166LCD4_9AGAM</name>
<evidence type="ECO:0000313" key="1">
    <source>
        <dbReference type="EMBL" id="KZP22806.1"/>
    </source>
</evidence>
<gene>
    <name evidence="1" type="ORF">FIBSPDRAFT_859276</name>
</gene>
<accession>A0A166LCD4</accession>
<dbReference type="AlphaFoldDB" id="A0A166LCD4"/>
<organism evidence="1 2">
    <name type="scientific">Athelia psychrophila</name>
    <dbReference type="NCBI Taxonomy" id="1759441"/>
    <lineage>
        <taxon>Eukaryota</taxon>
        <taxon>Fungi</taxon>
        <taxon>Dikarya</taxon>
        <taxon>Basidiomycota</taxon>
        <taxon>Agaricomycotina</taxon>
        <taxon>Agaricomycetes</taxon>
        <taxon>Agaricomycetidae</taxon>
        <taxon>Atheliales</taxon>
        <taxon>Atheliaceae</taxon>
        <taxon>Athelia</taxon>
    </lineage>
</organism>
<dbReference type="OrthoDB" id="3006153at2759"/>
<evidence type="ECO:0000313" key="2">
    <source>
        <dbReference type="Proteomes" id="UP000076532"/>
    </source>
</evidence>
<sequence length="212" mass="23392">MSIFSSTPAPKGWHMRALINPYPDSRSYTPSLPDLRFALLRNTPVEHEGFTLALFSQSSTSSSEATSASATSTPAAAEGESEAGLAINAMGQVLIMSREDWAKLMRLVKQFAANKLPETGYRNTWIVEHETTCQPIDRLLVPSAEGQLEETGVSGFSYTERRLNQPVEGITELPEVLFHLVLLGLEGRDGYVKGEEDPVMIDKIKNLLKAYF</sequence>
<keyword evidence="2" id="KW-1185">Reference proteome</keyword>
<reference evidence="1 2" key="1">
    <citation type="journal article" date="2016" name="Mol. Biol. Evol.">
        <title>Comparative Genomics of Early-Diverging Mushroom-Forming Fungi Provides Insights into the Origins of Lignocellulose Decay Capabilities.</title>
        <authorList>
            <person name="Nagy L.G."/>
            <person name="Riley R."/>
            <person name="Tritt A."/>
            <person name="Adam C."/>
            <person name="Daum C."/>
            <person name="Floudas D."/>
            <person name="Sun H."/>
            <person name="Yadav J.S."/>
            <person name="Pangilinan J."/>
            <person name="Larsson K.H."/>
            <person name="Matsuura K."/>
            <person name="Barry K."/>
            <person name="Labutti K."/>
            <person name="Kuo R."/>
            <person name="Ohm R.A."/>
            <person name="Bhattacharya S.S."/>
            <person name="Shirouzu T."/>
            <person name="Yoshinaga Y."/>
            <person name="Martin F.M."/>
            <person name="Grigoriev I.V."/>
            <person name="Hibbett D.S."/>
        </authorList>
    </citation>
    <scope>NUCLEOTIDE SEQUENCE [LARGE SCALE GENOMIC DNA]</scope>
    <source>
        <strain evidence="1 2">CBS 109695</strain>
    </source>
</reference>
<proteinExistence type="predicted"/>
<protein>
    <submittedName>
        <fullName evidence="1">Uncharacterized protein</fullName>
    </submittedName>
</protein>
<dbReference type="Proteomes" id="UP000076532">
    <property type="component" value="Unassembled WGS sequence"/>
</dbReference>
<dbReference type="EMBL" id="KV417537">
    <property type="protein sequence ID" value="KZP22806.1"/>
    <property type="molecule type" value="Genomic_DNA"/>
</dbReference>